<keyword evidence="3" id="KW-1185">Reference proteome</keyword>
<accession>A0A254PWT4</accession>
<gene>
    <name evidence="2" type="ORF">CBI31_01785</name>
</gene>
<evidence type="ECO:0000313" key="3">
    <source>
        <dbReference type="Proteomes" id="UP000197528"/>
    </source>
</evidence>
<dbReference type="AlphaFoldDB" id="A0A254PWT4"/>
<dbReference type="Pfam" id="PF00561">
    <property type="entry name" value="Abhydrolase_1"/>
    <property type="match status" value="1"/>
</dbReference>
<evidence type="ECO:0000259" key="1">
    <source>
        <dbReference type="Pfam" id="PF00561"/>
    </source>
</evidence>
<dbReference type="Proteomes" id="UP000197528">
    <property type="component" value="Unassembled WGS sequence"/>
</dbReference>
<dbReference type="Gene3D" id="3.40.50.1820">
    <property type="entry name" value="alpha/beta hydrolase"/>
    <property type="match status" value="1"/>
</dbReference>
<protein>
    <recommendedName>
        <fullName evidence="1">AB hydrolase-1 domain-containing protein</fullName>
    </recommendedName>
</protein>
<comment type="caution">
    <text evidence="2">The sequence shown here is derived from an EMBL/GenBank/DDBJ whole genome shotgun (WGS) entry which is preliminary data.</text>
</comment>
<dbReference type="InterPro" id="IPR029058">
    <property type="entry name" value="AB_hydrolase_fold"/>
</dbReference>
<dbReference type="PANTHER" id="PTHR46438">
    <property type="entry name" value="ALPHA/BETA-HYDROLASES SUPERFAMILY PROTEIN"/>
    <property type="match status" value="1"/>
</dbReference>
<proteinExistence type="predicted"/>
<sequence>MFLKALKIIALALISLILLAALYLWTPDKSKAELEKIYGSPRNAYVSALGVNLHYQDTGPSKNAIPIVFLHGFGASLQTWETWAQALSEDYRVISVDLPGFGLTGEDPSGIYTDQRSVEVLEAFLKELKIPKVVLVGNSMGGKFAWQFAAHYPNQVAKLVLISPDGYASPGIEYGKKPDVPAIADLYRYFFSKTFLAMNLKPAYADPNTLNDALVNRYYDLMLAPGVRGAILGRMQQTVLQDPVPSLSSIQVPTLLIWGEKDAFIPISNSNDYLKVMPNAKRVSLPNIGHLPQEEQPSIGLAALKEFL</sequence>
<name>A0A254PWT4_9BURK</name>
<dbReference type="RefSeq" id="WP_088524700.1">
    <property type="nucleotide sequence ID" value="NZ_NGUP01000001.1"/>
</dbReference>
<dbReference type="EMBL" id="NGUP01000001">
    <property type="protein sequence ID" value="OWS70995.1"/>
    <property type="molecule type" value="Genomic_DNA"/>
</dbReference>
<dbReference type="PRINTS" id="PR00111">
    <property type="entry name" value="ABHYDROLASE"/>
</dbReference>
<feature type="domain" description="AB hydrolase-1" evidence="1">
    <location>
        <begin position="66"/>
        <end position="297"/>
    </location>
</feature>
<dbReference type="SUPFAM" id="SSF53474">
    <property type="entry name" value="alpha/beta-Hydrolases"/>
    <property type="match status" value="1"/>
</dbReference>
<dbReference type="OrthoDB" id="9799989at2"/>
<organism evidence="2 3">
    <name type="scientific">Polynucleobacter campilacus</name>
    <dbReference type="NCBI Taxonomy" id="1743163"/>
    <lineage>
        <taxon>Bacteria</taxon>
        <taxon>Pseudomonadati</taxon>
        <taxon>Pseudomonadota</taxon>
        <taxon>Betaproteobacteria</taxon>
        <taxon>Burkholderiales</taxon>
        <taxon>Burkholderiaceae</taxon>
        <taxon>Polynucleobacter</taxon>
    </lineage>
</organism>
<reference evidence="2 3" key="1">
    <citation type="submission" date="2017-05" db="EMBL/GenBank/DDBJ databases">
        <title>Genome of Polynucleobacter sp. MWH-Feld-100.</title>
        <authorList>
            <person name="Hahn M.W."/>
        </authorList>
    </citation>
    <scope>NUCLEOTIDE SEQUENCE [LARGE SCALE GENOMIC DNA]</scope>
    <source>
        <strain evidence="2 3">MWH-Feld-100</strain>
    </source>
</reference>
<dbReference type="InterPro" id="IPR000073">
    <property type="entry name" value="AB_hydrolase_1"/>
</dbReference>
<dbReference type="PANTHER" id="PTHR46438:SF11">
    <property type="entry name" value="LIPASE-RELATED"/>
    <property type="match status" value="1"/>
</dbReference>
<evidence type="ECO:0000313" key="2">
    <source>
        <dbReference type="EMBL" id="OWS70995.1"/>
    </source>
</evidence>